<evidence type="ECO:0000256" key="1">
    <source>
        <dbReference type="SAM" id="Coils"/>
    </source>
</evidence>
<protein>
    <submittedName>
        <fullName evidence="2">Uncharacterized protein</fullName>
    </submittedName>
</protein>
<evidence type="ECO:0000313" key="3">
    <source>
        <dbReference type="Proteomes" id="UP000002361"/>
    </source>
</evidence>
<organism evidence="2 3">
    <name type="scientific">Rhodobacter capsulatus (strain ATCC BAA-309 / NBRC 16581 / SB1003)</name>
    <dbReference type="NCBI Taxonomy" id="272942"/>
    <lineage>
        <taxon>Bacteria</taxon>
        <taxon>Pseudomonadati</taxon>
        <taxon>Pseudomonadota</taxon>
        <taxon>Alphaproteobacteria</taxon>
        <taxon>Rhodobacterales</taxon>
        <taxon>Rhodobacter group</taxon>
        <taxon>Rhodobacter</taxon>
    </lineage>
</organism>
<proteinExistence type="predicted"/>
<sequence>MLKTKDYSDRRHDAISAKVALLEKFKSATSAPDLVLKRAARAEVARLRDARQAAREAEKRKAQESAAAEAAAVAEAEAQRKAAEVAALEAGKQAQARRIALVLSDDAARKAARDLRYAKRKAAQRVA</sequence>
<dbReference type="STRING" id="272942.RCAP_rcc02890"/>
<dbReference type="InterPro" id="IPR045510">
    <property type="entry name" value="DUF6481"/>
</dbReference>
<evidence type="ECO:0000313" key="2">
    <source>
        <dbReference type="EMBL" id="ADE86619.1"/>
    </source>
</evidence>
<dbReference type="Pfam" id="PF20089">
    <property type="entry name" value="DUF6481"/>
    <property type="match status" value="1"/>
</dbReference>
<keyword evidence="1" id="KW-0175">Coiled coil</keyword>
<dbReference type="AlphaFoldDB" id="D5APQ0"/>
<gene>
    <name evidence="2" type="ordered locus">RCAP_rcc02890</name>
</gene>
<reference evidence="2 3" key="2">
    <citation type="journal article" date="2010" name="J. Bacteriol.">
        <title>Complete genome sequence of the photosynthetic purple nonsulfur bacterium Rhodobacter capsulatus SB 1003.</title>
        <authorList>
            <person name="Strnad H."/>
            <person name="Lapidus A."/>
            <person name="Paces J."/>
            <person name="Ulbrich P."/>
            <person name="Vlcek C."/>
            <person name="Paces V."/>
            <person name="Haselkorn R."/>
        </authorList>
    </citation>
    <scope>NUCLEOTIDE SEQUENCE [LARGE SCALE GENOMIC DNA]</scope>
    <source>
        <strain evidence="3">ATCC BAA-309 / NBRC 16581 / SB1003</strain>
    </source>
</reference>
<feature type="coiled-coil region" evidence="1">
    <location>
        <begin position="37"/>
        <end position="79"/>
    </location>
</feature>
<dbReference type="GeneID" id="31491701"/>
<dbReference type="HOGENOM" id="CLU_139722_1_0_5"/>
<name>D5APQ0_RHOCB</name>
<keyword evidence="3" id="KW-1185">Reference proteome</keyword>
<dbReference type="RefSeq" id="WP_013068593.1">
    <property type="nucleotide sequence ID" value="NC_014034.1"/>
</dbReference>
<dbReference type="EMBL" id="CP001312">
    <property type="protein sequence ID" value="ADE86619.1"/>
    <property type="molecule type" value="Genomic_DNA"/>
</dbReference>
<dbReference type="Proteomes" id="UP000002361">
    <property type="component" value="Chromosome"/>
</dbReference>
<dbReference type="eggNOG" id="ENOG502ZYIY">
    <property type="taxonomic scope" value="Bacteria"/>
</dbReference>
<dbReference type="KEGG" id="rcp:RCAP_rcc02890"/>
<reference key="1">
    <citation type="submission" date="2008-12" db="EMBL/GenBank/DDBJ databases">
        <title>Complete genome sequence of Rhodobacter capsulatus SB1003.</title>
        <authorList>
            <person name="Strnad H."/>
            <person name="Lapidus A."/>
            <person name="Vlcek C."/>
            <person name="Ulbrich P."/>
            <person name="Paces J."/>
            <person name="Maltsev N."/>
            <person name="Kumar V."/>
            <person name="Kogan Y."/>
            <person name="Milgram A."/>
            <person name="Rebrekov D."/>
            <person name="Mazur M."/>
            <person name="Cox R."/>
            <person name="Kyrpides N."/>
            <person name="Kolar M."/>
            <person name="Sachova J."/>
            <person name="Ridl J."/>
            <person name="Ivanova N."/>
            <person name="Kapatral V."/>
            <person name="Los T."/>
            <person name="Lykidis A."/>
            <person name="Mikhailova N."/>
            <person name="Reznik G."/>
            <person name="Vasieva O."/>
            <person name="Fonstein M."/>
            <person name="Paces V."/>
            <person name="Haselkorn R."/>
        </authorList>
    </citation>
    <scope>NUCLEOTIDE SEQUENCE</scope>
    <source>
        <strain>SB1003</strain>
    </source>
</reference>
<dbReference type="OrthoDB" id="7691741at2"/>
<accession>D5APQ0</accession>